<feature type="transmembrane region" description="Helical" evidence="1">
    <location>
        <begin position="102"/>
        <end position="119"/>
    </location>
</feature>
<accession>A0A918KTF1</accession>
<dbReference type="Proteomes" id="UP000600865">
    <property type="component" value="Unassembled WGS sequence"/>
</dbReference>
<keyword evidence="1" id="KW-1133">Transmembrane helix</keyword>
<keyword evidence="1" id="KW-0812">Transmembrane</keyword>
<reference evidence="2 3" key="1">
    <citation type="journal article" date="2014" name="Int. J. Syst. Evol. Microbiol.">
        <title>Complete genome sequence of Corynebacterium casei LMG S-19264T (=DSM 44701T), isolated from a smear-ripened cheese.</title>
        <authorList>
            <consortium name="US DOE Joint Genome Institute (JGI-PGF)"/>
            <person name="Walter F."/>
            <person name="Albersmeier A."/>
            <person name="Kalinowski J."/>
            <person name="Ruckert C."/>
        </authorList>
    </citation>
    <scope>NUCLEOTIDE SEQUENCE [LARGE SCALE GENOMIC DNA]</scope>
    <source>
        <strain evidence="2 3">KCTC 23968</strain>
    </source>
</reference>
<keyword evidence="1" id="KW-0472">Membrane</keyword>
<dbReference type="EMBL" id="BMYV01000003">
    <property type="protein sequence ID" value="GGX73646.1"/>
    <property type="molecule type" value="Genomic_DNA"/>
</dbReference>
<evidence type="ECO:0000256" key="1">
    <source>
        <dbReference type="SAM" id="Phobius"/>
    </source>
</evidence>
<keyword evidence="3" id="KW-1185">Reference proteome</keyword>
<protein>
    <submittedName>
        <fullName evidence="2">Peptidase M50</fullName>
    </submittedName>
</protein>
<dbReference type="PANTHER" id="PTHR33979">
    <property type="entry name" value="OS02G0221600 PROTEIN"/>
    <property type="match status" value="1"/>
</dbReference>
<evidence type="ECO:0000313" key="3">
    <source>
        <dbReference type="Proteomes" id="UP000600865"/>
    </source>
</evidence>
<feature type="transmembrane region" description="Helical" evidence="1">
    <location>
        <begin position="126"/>
        <end position="150"/>
    </location>
</feature>
<sequence>MVRIPIMFTSTWAHELGHGLGAVFTGGRFIELTVFPNFSGVAQTATVNDFQRAMVIIVGLLGPSLLGVLMIILTRALNWYRIAIIVLAALLAMSQIWAADSFTQLTLASGTLALGLVAWKVPNQAVLYIAHIIAIGLCLNALTGFGYFFIGNAEVAGSLYRSDSGVLSDIIGGPHWFWGGLIAALSILILFAGVVLSDKWARRKDIIHPP</sequence>
<proteinExistence type="predicted"/>
<organism evidence="2 3">
    <name type="scientific">Litorimonas cladophorae</name>
    <dbReference type="NCBI Taxonomy" id="1220491"/>
    <lineage>
        <taxon>Bacteria</taxon>
        <taxon>Pseudomonadati</taxon>
        <taxon>Pseudomonadota</taxon>
        <taxon>Alphaproteobacteria</taxon>
        <taxon>Maricaulales</taxon>
        <taxon>Robiginitomaculaceae</taxon>
    </lineage>
</organism>
<evidence type="ECO:0000313" key="2">
    <source>
        <dbReference type="EMBL" id="GGX73646.1"/>
    </source>
</evidence>
<feature type="transmembrane region" description="Helical" evidence="1">
    <location>
        <begin position="79"/>
        <end position="96"/>
    </location>
</feature>
<feature type="transmembrane region" description="Helical" evidence="1">
    <location>
        <begin position="176"/>
        <end position="196"/>
    </location>
</feature>
<dbReference type="Pfam" id="PF13398">
    <property type="entry name" value="Peptidase_M50B"/>
    <property type="match status" value="1"/>
</dbReference>
<feature type="transmembrane region" description="Helical" evidence="1">
    <location>
        <begin position="53"/>
        <end position="72"/>
    </location>
</feature>
<dbReference type="InterPro" id="IPR049500">
    <property type="entry name" value="Peptidase_M50B-like"/>
</dbReference>
<dbReference type="PANTHER" id="PTHR33979:SF2">
    <property type="entry name" value="PEPTIDASE M50B-LIKE-DOMAIN-CONTAINING PROTEIN"/>
    <property type="match status" value="1"/>
</dbReference>
<comment type="caution">
    <text evidence="2">The sequence shown here is derived from an EMBL/GenBank/DDBJ whole genome shotgun (WGS) entry which is preliminary data.</text>
</comment>
<name>A0A918KTF1_9PROT</name>
<dbReference type="AlphaFoldDB" id="A0A918KTF1"/>
<gene>
    <name evidence="2" type="ORF">GCM10011309_24660</name>
</gene>